<accession>A0A0F9TJQ5</accession>
<protein>
    <submittedName>
        <fullName evidence="1">Uncharacterized protein</fullName>
    </submittedName>
</protein>
<proteinExistence type="predicted"/>
<organism evidence="1">
    <name type="scientific">marine sediment metagenome</name>
    <dbReference type="NCBI Taxonomy" id="412755"/>
    <lineage>
        <taxon>unclassified sequences</taxon>
        <taxon>metagenomes</taxon>
        <taxon>ecological metagenomes</taxon>
    </lineage>
</organism>
<dbReference type="EMBL" id="LAZR01000215">
    <property type="protein sequence ID" value="KKN81440.1"/>
    <property type="molecule type" value="Genomic_DNA"/>
</dbReference>
<evidence type="ECO:0000313" key="1">
    <source>
        <dbReference type="EMBL" id="KKN81440.1"/>
    </source>
</evidence>
<sequence>MTIKGIELPVRVVNGRFKLLSSDEYVDQLIRVALGNTDSENPFNPDGLGEFMIFALNDEQIEGEIEERVRTVFRILERDQIARLGRESPIRFEEDVVKPGEKIMFIDYVNLETGGRREVDLPLSGAS</sequence>
<reference evidence="1" key="1">
    <citation type="journal article" date="2015" name="Nature">
        <title>Complex archaea that bridge the gap between prokaryotes and eukaryotes.</title>
        <authorList>
            <person name="Spang A."/>
            <person name="Saw J.H."/>
            <person name="Jorgensen S.L."/>
            <person name="Zaremba-Niedzwiedzka K."/>
            <person name="Martijn J."/>
            <person name="Lind A.E."/>
            <person name="van Eijk R."/>
            <person name="Schleper C."/>
            <person name="Guy L."/>
            <person name="Ettema T.J."/>
        </authorList>
    </citation>
    <scope>NUCLEOTIDE SEQUENCE</scope>
</reference>
<gene>
    <name evidence="1" type="ORF">LCGC14_0320530</name>
</gene>
<comment type="caution">
    <text evidence="1">The sequence shown here is derived from an EMBL/GenBank/DDBJ whole genome shotgun (WGS) entry which is preliminary data.</text>
</comment>
<dbReference type="AlphaFoldDB" id="A0A0F9TJQ5"/>
<name>A0A0F9TJQ5_9ZZZZ</name>